<evidence type="ECO:0000313" key="2">
    <source>
        <dbReference type="EMBL" id="CAB4171635.1"/>
    </source>
</evidence>
<protein>
    <submittedName>
        <fullName evidence="2">Uncharacterized protein</fullName>
    </submittedName>
</protein>
<proteinExistence type="predicted"/>
<evidence type="ECO:0000256" key="1">
    <source>
        <dbReference type="SAM" id="MobiDB-lite"/>
    </source>
</evidence>
<sequence length="85" mass="10164">MNYNEKPNRWGYHSHESPTSRMSPKSLHLSKQEEAKMRNKETDWEQVAHELAYSIMCLEDDCDTPKVWRKAWKALMSYEEACLEE</sequence>
<gene>
    <name evidence="2" type="ORF">UFOVP923_14</name>
</gene>
<accession>A0A6J5PQU4</accession>
<reference evidence="2" key="1">
    <citation type="submission" date="2020-05" db="EMBL/GenBank/DDBJ databases">
        <authorList>
            <person name="Chiriac C."/>
            <person name="Salcher M."/>
            <person name="Ghai R."/>
            <person name="Kavagutti S V."/>
        </authorList>
    </citation>
    <scope>NUCLEOTIDE SEQUENCE</scope>
</reference>
<feature type="region of interest" description="Disordered" evidence="1">
    <location>
        <begin position="1"/>
        <end position="34"/>
    </location>
</feature>
<dbReference type="EMBL" id="LR796877">
    <property type="protein sequence ID" value="CAB4171635.1"/>
    <property type="molecule type" value="Genomic_DNA"/>
</dbReference>
<organism evidence="2">
    <name type="scientific">uncultured Caudovirales phage</name>
    <dbReference type="NCBI Taxonomy" id="2100421"/>
    <lineage>
        <taxon>Viruses</taxon>
        <taxon>Duplodnaviria</taxon>
        <taxon>Heunggongvirae</taxon>
        <taxon>Uroviricota</taxon>
        <taxon>Caudoviricetes</taxon>
        <taxon>Peduoviridae</taxon>
        <taxon>Maltschvirus</taxon>
        <taxon>Maltschvirus maltsch</taxon>
    </lineage>
</organism>
<name>A0A6J5PQU4_9CAUD</name>